<name>A0A6G1KM10_9PLEO</name>
<evidence type="ECO:0000313" key="1">
    <source>
        <dbReference type="EMBL" id="KAF2713840.1"/>
    </source>
</evidence>
<dbReference type="Gene3D" id="2.120.10.10">
    <property type="match status" value="1"/>
</dbReference>
<dbReference type="Proteomes" id="UP000799428">
    <property type="component" value="Unassembled WGS sequence"/>
</dbReference>
<sequence length="346" mass="37773">TFANVTVYQPDDAYTQVTYARTENLPNITILSVFSDSSANSSISTYRSKDNGFSWYAFGTVTSDVAGRRLTQPHLLYTTEAFGEYDGGTVLLAVNAVDDNSTNVEIYASGDGGESWDFVSRVVSGGKPNNKNGATPVWEPFLVAQDRKLTVYYSDQSDRKYAQKISHRTTTSDLDSWAIAVDDVTSQVYTDQPGSPTVAKLGNGNYILTFSYALLNTTRNEYTFPVYYKIASTPEGFTEQPIRMLAIDNGVQPNGSPFVTWSPLGGTNGTIVVSASDSSSVYLNQKLGEGTWKEVKTPAGRAYSREVRIPDNDSTKLRFAGGAEFGKDTPSQILVTIMDLEKALKA</sequence>
<dbReference type="PANTHER" id="PTHR38792:SF3">
    <property type="entry name" value="BNR_ASP-BOX REPEAT DOMAIN PROTEIN (AFU_ORTHOLOGUE AFUA_7G06430)-RELATED"/>
    <property type="match status" value="1"/>
</dbReference>
<proteinExistence type="predicted"/>
<protein>
    <submittedName>
        <fullName evidence="1">Glycoside hydrolase family 93 protein</fullName>
    </submittedName>
</protein>
<feature type="non-terminal residue" evidence="1">
    <location>
        <position position="1"/>
    </location>
</feature>
<evidence type="ECO:0000313" key="2">
    <source>
        <dbReference type="Proteomes" id="UP000799428"/>
    </source>
</evidence>
<dbReference type="OrthoDB" id="2130735at2759"/>
<dbReference type="InterPro" id="IPR036278">
    <property type="entry name" value="Sialidase_sf"/>
</dbReference>
<dbReference type="SUPFAM" id="SSF50939">
    <property type="entry name" value="Sialidases"/>
    <property type="match status" value="1"/>
</dbReference>
<reference evidence="1" key="1">
    <citation type="journal article" date="2020" name="Stud. Mycol.">
        <title>101 Dothideomycetes genomes: a test case for predicting lifestyles and emergence of pathogens.</title>
        <authorList>
            <person name="Haridas S."/>
            <person name="Albert R."/>
            <person name="Binder M."/>
            <person name="Bloem J."/>
            <person name="Labutti K."/>
            <person name="Salamov A."/>
            <person name="Andreopoulos B."/>
            <person name="Baker S."/>
            <person name="Barry K."/>
            <person name="Bills G."/>
            <person name="Bluhm B."/>
            <person name="Cannon C."/>
            <person name="Castanera R."/>
            <person name="Culley D."/>
            <person name="Daum C."/>
            <person name="Ezra D."/>
            <person name="Gonzalez J."/>
            <person name="Henrissat B."/>
            <person name="Kuo A."/>
            <person name="Liang C."/>
            <person name="Lipzen A."/>
            <person name="Lutzoni F."/>
            <person name="Magnuson J."/>
            <person name="Mondo S."/>
            <person name="Nolan M."/>
            <person name="Ohm R."/>
            <person name="Pangilinan J."/>
            <person name="Park H.-J."/>
            <person name="Ramirez L."/>
            <person name="Alfaro M."/>
            <person name="Sun H."/>
            <person name="Tritt A."/>
            <person name="Yoshinaga Y."/>
            <person name="Zwiers L.-H."/>
            <person name="Turgeon B."/>
            <person name="Goodwin S."/>
            <person name="Spatafora J."/>
            <person name="Crous P."/>
            <person name="Grigoriev I."/>
        </authorList>
    </citation>
    <scope>NUCLEOTIDE SEQUENCE</scope>
    <source>
        <strain evidence="1">CBS 279.74</strain>
    </source>
</reference>
<dbReference type="AlphaFoldDB" id="A0A6G1KM10"/>
<keyword evidence="1" id="KW-0378">Hydrolase</keyword>
<keyword evidence="2" id="KW-1185">Reference proteome</keyword>
<dbReference type="EMBL" id="MU005765">
    <property type="protein sequence ID" value="KAF2713840.1"/>
    <property type="molecule type" value="Genomic_DNA"/>
</dbReference>
<dbReference type="PANTHER" id="PTHR38792">
    <property type="entry name" value="BNR/ASP-BOX REPEAT DOMAIN PROTEIN (AFU_ORTHOLOGUE AFUA_7G06430)-RELATED"/>
    <property type="match status" value="1"/>
</dbReference>
<feature type="non-terminal residue" evidence="1">
    <location>
        <position position="346"/>
    </location>
</feature>
<accession>A0A6G1KM10</accession>
<dbReference type="GO" id="GO:0016787">
    <property type="term" value="F:hydrolase activity"/>
    <property type="evidence" value="ECO:0007669"/>
    <property type="project" value="UniProtKB-KW"/>
</dbReference>
<gene>
    <name evidence="1" type="ORF">K504DRAFT_341778</name>
</gene>
<organism evidence="1 2">
    <name type="scientific">Pleomassaria siparia CBS 279.74</name>
    <dbReference type="NCBI Taxonomy" id="1314801"/>
    <lineage>
        <taxon>Eukaryota</taxon>
        <taxon>Fungi</taxon>
        <taxon>Dikarya</taxon>
        <taxon>Ascomycota</taxon>
        <taxon>Pezizomycotina</taxon>
        <taxon>Dothideomycetes</taxon>
        <taxon>Pleosporomycetidae</taxon>
        <taxon>Pleosporales</taxon>
        <taxon>Pleomassariaceae</taxon>
        <taxon>Pleomassaria</taxon>
    </lineage>
</organism>